<dbReference type="EMBL" id="AP027731">
    <property type="protein sequence ID" value="BDZ47739.1"/>
    <property type="molecule type" value="Genomic_DNA"/>
</dbReference>
<feature type="transmembrane region" description="Helical" evidence="5">
    <location>
        <begin position="14"/>
        <end position="35"/>
    </location>
</feature>
<evidence type="ECO:0000256" key="5">
    <source>
        <dbReference type="SAM" id="Phobius"/>
    </source>
</evidence>
<dbReference type="InterPro" id="IPR035906">
    <property type="entry name" value="MetI-like_sf"/>
</dbReference>
<dbReference type="SUPFAM" id="SSF161098">
    <property type="entry name" value="MetI-like"/>
    <property type="match status" value="1"/>
</dbReference>
<evidence type="ECO:0000256" key="2">
    <source>
        <dbReference type="ARBA" id="ARBA00022692"/>
    </source>
</evidence>
<accession>A0ABM8GH98</accession>
<evidence type="ECO:0000256" key="4">
    <source>
        <dbReference type="ARBA" id="ARBA00023136"/>
    </source>
</evidence>
<dbReference type="RefSeq" id="WP_286277596.1">
    <property type="nucleotide sequence ID" value="NZ_AP027731.1"/>
</dbReference>
<protein>
    <recommendedName>
        <fullName evidence="8">Carbohydrate ABC transporter permease</fullName>
    </recommendedName>
</protein>
<dbReference type="Gene3D" id="1.10.3720.10">
    <property type="entry name" value="MetI-like"/>
    <property type="match status" value="1"/>
</dbReference>
<reference evidence="7" key="1">
    <citation type="journal article" date="2019" name="Int. J. Syst. Evol. Microbiol.">
        <title>The Global Catalogue of Microorganisms (GCM) 10K type strain sequencing project: providing services to taxonomists for standard genome sequencing and annotation.</title>
        <authorList>
            <consortium name="The Broad Institute Genomics Platform"/>
            <consortium name="The Broad Institute Genome Sequencing Center for Infectious Disease"/>
            <person name="Wu L."/>
            <person name="Ma J."/>
        </authorList>
    </citation>
    <scope>NUCLEOTIDE SEQUENCE [LARGE SCALE GENOMIC DNA]</scope>
    <source>
        <strain evidence="7">NBRC 108725</strain>
    </source>
</reference>
<name>A0ABM8GH98_9MICO</name>
<keyword evidence="7" id="KW-1185">Reference proteome</keyword>
<keyword evidence="3 5" id="KW-1133">Transmembrane helix</keyword>
<evidence type="ECO:0000256" key="1">
    <source>
        <dbReference type="ARBA" id="ARBA00004141"/>
    </source>
</evidence>
<gene>
    <name evidence="6" type="ORF">GCM10025866_36480</name>
</gene>
<evidence type="ECO:0000313" key="7">
    <source>
        <dbReference type="Proteomes" id="UP001321498"/>
    </source>
</evidence>
<evidence type="ECO:0008006" key="8">
    <source>
        <dbReference type="Google" id="ProtNLM"/>
    </source>
</evidence>
<evidence type="ECO:0000256" key="3">
    <source>
        <dbReference type="ARBA" id="ARBA00022989"/>
    </source>
</evidence>
<comment type="subcellular location">
    <subcellularLocation>
        <location evidence="1">Membrane</location>
        <topology evidence="1">Multi-pass membrane protein</topology>
    </subcellularLocation>
</comment>
<dbReference type="Proteomes" id="UP001321498">
    <property type="component" value="Chromosome"/>
</dbReference>
<organism evidence="6 7">
    <name type="scientific">Naasia aerilata</name>
    <dbReference type="NCBI Taxonomy" id="1162966"/>
    <lineage>
        <taxon>Bacteria</taxon>
        <taxon>Bacillati</taxon>
        <taxon>Actinomycetota</taxon>
        <taxon>Actinomycetes</taxon>
        <taxon>Micrococcales</taxon>
        <taxon>Microbacteriaceae</taxon>
        <taxon>Naasia</taxon>
    </lineage>
</organism>
<sequence>MFNRYTPATLVREVVLVLVTVVILFPFYLLVVMALKDTKESVVSSPVALPSSPTLENFATVLSGEEGTTSSPG</sequence>
<keyword evidence="4 5" id="KW-0472">Membrane</keyword>
<proteinExistence type="predicted"/>
<keyword evidence="2 5" id="KW-0812">Transmembrane</keyword>
<evidence type="ECO:0000313" key="6">
    <source>
        <dbReference type="EMBL" id="BDZ47739.1"/>
    </source>
</evidence>